<dbReference type="EMBL" id="CAJVCH010160771">
    <property type="protein sequence ID" value="CAG7728258.1"/>
    <property type="molecule type" value="Genomic_DNA"/>
</dbReference>
<evidence type="ECO:0000259" key="1">
    <source>
        <dbReference type="PROSITE" id="PS50021"/>
    </source>
</evidence>
<dbReference type="PROSITE" id="PS50021">
    <property type="entry name" value="CH"/>
    <property type="match status" value="1"/>
</dbReference>
<protein>
    <recommendedName>
        <fullName evidence="1">Calponin-homology (CH) domain-containing protein</fullName>
    </recommendedName>
</protein>
<dbReference type="PANTHER" id="PTHR10623">
    <property type="entry name" value="MICROTUBULE-ASSOCIATED PROTEIN RP/EB FAMILY MEMBER"/>
    <property type="match status" value="1"/>
</dbReference>
<organism evidence="2 3">
    <name type="scientific">Allacma fusca</name>
    <dbReference type="NCBI Taxonomy" id="39272"/>
    <lineage>
        <taxon>Eukaryota</taxon>
        <taxon>Metazoa</taxon>
        <taxon>Ecdysozoa</taxon>
        <taxon>Arthropoda</taxon>
        <taxon>Hexapoda</taxon>
        <taxon>Collembola</taxon>
        <taxon>Symphypleona</taxon>
        <taxon>Sminthuridae</taxon>
        <taxon>Allacma</taxon>
    </lineage>
</organism>
<reference evidence="2" key="1">
    <citation type="submission" date="2021-06" db="EMBL/GenBank/DDBJ databases">
        <authorList>
            <person name="Hodson N. C."/>
            <person name="Mongue J. A."/>
            <person name="Jaron S. K."/>
        </authorList>
    </citation>
    <scope>NUCLEOTIDE SEQUENCE</scope>
</reference>
<evidence type="ECO:0000313" key="2">
    <source>
        <dbReference type="EMBL" id="CAG7728258.1"/>
    </source>
</evidence>
<name>A0A8J2JVL4_9HEXA</name>
<feature type="domain" description="Calponin-homology (CH)" evidence="1">
    <location>
        <begin position="116"/>
        <end position="201"/>
    </location>
</feature>
<dbReference type="OrthoDB" id="2119228at2759"/>
<dbReference type="GO" id="GO:0008017">
    <property type="term" value="F:microtubule binding"/>
    <property type="evidence" value="ECO:0007669"/>
    <property type="project" value="InterPro"/>
</dbReference>
<dbReference type="AlphaFoldDB" id="A0A8J2JVL4"/>
<accession>A0A8J2JVL4</accession>
<proteinExistence type="predicted"/>
<dbReference type="InterPro" id="IPR001715">
    <property type="entry name" value="CH_dom"/>
</dbReference>
<evidence type="ECO:0000313" key="3">
    <source>
        <dbReference type="Proteomes" id="UP000708208"/>
    </source>
</evidence>
<keyword evidence="3" id="KW-1185">Reference proteome</keyword>
<sequence length="201" mass="23481">MARVCKIGRGSPMISDWGWNTNFIPFDDGHFYEFELERQLERNKLKLVDKMVKDDLELMSSLSDMVYKGDECHYKMRKARCDCKCCELRCNCQSNVPDRKPVMAVNVYATNVTSDNLSRHDMLNWVNGCLESSFTKIEELCSGAAYCQFMDMLFPGNFHVNYFYLTLVKVVITENSIHLCNTIFFYNNEYGYTSRFNNDSK</sequence>
<comment type="caution">
    <text evidence="2">The sequence shown here is derived from an EMBL/GenBank/DDBJ whole genome shotgun (WGS) entry which is preliminary data.</text>
</comment>
<dbReference type="Proteomes" id="UP000708208">
    <property type="component" value="Unassembled WGS sequence"/>
</dbReference>
<dbReference type="InterPro" id="IPR027328">
    <property type="entry name" value="MAPRE"/>
</dbReference>
<gene>
    <name evidence="2" type="ORF">AFUS01_LOCUS17051</name>
</gene>